<proteinExistence type="inferred from homology"/>
<dbReference type="AlphaFoldDB" id="A0A081KAA3"/>
<dbReference type="STRING" id="305900.GV64_10270"/>
<evidence type="ECO:0000256" key="11">
    <source>
        <dbReference type="ARBA" id="ARBA00067136"/>
    </source>
</evidence>
<dbReference type="EMBL" id="JOJP01000001">
    <property type="protein sequence ID" value="KEI71079.1"/>
    <property type="molecule type" value="Genomic_DNA"/>
</dbReference>
<dbReference type="Pfam" id="PF03060">
    <property type="entry name" value="NMO"/>
    <property type="match status" value="1"/>
</dbReference>
<evidence type="ECO:0000256" key="9">
    <source>
        <dbReference type="ARBA" id="ARBA00031155"/>
    </source>
</evidence>
<reference evidence="12 13" key="1">
    <citation type="submission" date="2014-06" db="EMBL/GenBank/DDBJ databases">
        <title>Whole Genome Sequences of Three Symbiotic Endozoicomonas Bacteria.</title>
        <authorList>
            <person name="Neave M.J."/>
            <person name="Apprill A."/>
            <person name="Voolstra C.R."/>
        </authorList>
    </citation>
    <scope>NUCLEOTIDE SEQUENCE [LARGE SCALE GENOMIC DNA]</scope>
    <source>
        <strain evidence="12 13">DSM 22380</strain>
    </source>
</reference>
<keyword evidence="13" id="KW-1185">Reference proteome</keyword>
<comment type="caution">
    <text evidence="12">The sequence shown here is derived from an EMBL/GenBank/DDBJ whole genome shotgun (WGS) entry which is preliminary data.</text>
</comment>
<dbReference type="Gene3D" id="3.20.20.70">
    <property type="entry name" value="Aldolase class I"/>
    <property type="match status" value="1"/>
</dbReference>
<keyword evidence="5" id="KW-0288">FMN</keyword>
<organism evidence="12 13">
    <name type="scientific">Endozoicomonas elysicola</name>
    <dbReference type="NCBI Taxonomy" id="305900"/>
    <lineage>
        <taxon>Bacteria</taxon>
        <taxon>Pseudomonadati</taxon>
        <taxon>Pseudomonadota</taxon>
        <taxon>Gammaproteobacteria</taxon>
        <taxon>Oceanospirillales</taxon>
        <taxon>Endozoicomonadaceae</taxon>
        <taxon>Endozoicomonas</taxon>
    </lineage>
</organism>
<dbReference type="eggNOG" id="COG2070">
    <property type="taxonomic scope" value="Bacteria"/>
</dbReference>
<sequence length="344" mass="36913">MLLHHMLGLDFPIIQAPMAGVQNWELAAAVAEAGGLGSIPCGMLSPEQVLTEIAAFKQHSHKPYNLNFFCHKMPEIDNDKMAAWEQRLAAYYAEMNVSPPNQMGNLRVPFDDATAEILEPHKPPVLSFHFGLPAEHLVRRIKSWGTVIMSSATTLEEGIWLEANGVDIVIAQGVEAGGHRGMFLTTDIASQMGTDALVRALLTTLTVPVIAAGGIASHQGIVTMMDLGTAGVQIGTSYLLCDESKASPVHRDALKSQMASTALTNLFSGRPARGLSNRLMKDLNNISSDAPDFPYASIALGPLRARAESGGMPDFSPLWSGENRSGCREIPAGQLTRSLWSGAD</sequence>
<keyword evidence="6" id="KW-0547">Nucleotide-binding</keyword>
<dbReference type="PANTHER" id="PTHR42747:SF3">
    <property type="entry name" value="NITRONATE MONOOXYGENASE-RELATED"/>
    <property type="match status" value="1"/>
</dbReference>
<evidence type="ECO:0000256" key="1">
    <source>
        <dbReference type="ARBA" id="ARBA00001917"/>
    </source>
</evidence>
<comment type="similarity">
    <text evidence="2">Belongs to the nitronate monooxygenase family. NMO class I subfamily.</text>
</comment>
<dbReference type="GO" id="GO:0009636">
    <property type="term" value="P:response to toxic substance"/>
    <property type="evidence" value="ECO:0007669"/>
    <property type="project" value="UniProtKB-KW"/>
</dbReference>
<comment type="cofactor">
    <cofactor evidence="1">
        <name>FMN</name>
        <dbReference type="ChEBI" id="CHEBI:58210"/>
    </cofactor>
</comment>
<dbReference type="InterPro" id="IPR004136">
    <property type="entry name" value="NMO"/>
</dbReference>
<evidence type="ECO:0000256" key="5">
    <source>
        <dbReference type="ARBA" id="ARBA00022643"/>
    </source>
</evidence>
<name>A0A081KAA3_9GAMM</name>
<keyword evidence="7" id="KW-0560">Oxidoreductase</keyword>
<dbReference type="GO" id="GO:0018580">
    <property type="term" value="F:nitronate monooxygenase activity"/>
    <property type="evidence" value="ECO:0007669"/>
    <property type="project" value="InterPro"/>
</dbReference>
<dbReference type="GO" id="GO:0000166">
    <property type="term" value="F:nucleotide binding"/>
    <property type="evidence" value="ECO:0007669"/>
    <property type="project" value="UniProtKB-KW"/>
</dbReference>
<comment type="catalytic activity">
    <reaction evidence="10">
        <text>3 propionate 3-nitronate + 3 O2 + H2O = 3 3-oxopropanoate + 2 nitrate + nitrite + H2O2 + 3 H(+)</text>
        <dbReference type="Rhea" id="RHEA:57332"/>
        <dbReference type="ChEBI" id="CHEBI:15377"/>
        <dbReference type="ChEBI" id="CHEBI:15378"/>
        <dbReference type="ChEBI" id="CHEBI:15379"/>
        <dbReference type="ChEBI" id="CHEBI:16240"/>
        <dbReference type="ChEBI" id="CHEBI:16301"/>
        <dbReference type="ChEBI" id="CHEBI:17632"/>
        <dbReference type="ChEBI" id="CHEBI:33190"/>
        <dbReference type="ChEBI" id="CHEBI:136067"/>
    </reaction>
</comment>
<dbReference type="CDD" id="cd04730">
    <property type="entry name" value="NPD_like"/>
    <property type="match status" value="1"/>
</dbReference>
<evidence type="ECO:0000313" key="13">
    <source>
        <dbReference type="Proteomes" id="UP000027997"/>
    </source>
</evidence>
<evidence type="ECO:0000256" key="6">
    <source>
        <dbReference type="ARBA" id="ARBA00022741"/>
    </source>
</evidence>
<accession>A0A081KAA3</accession>
<keyword evidence="12" id="KW-0223">Dioxygenase</keyword>
<dbReference type="FunFam" id="3.20.20.70:FF:000154">
    <property type="entry name" value="Probable nitronate monooxygenase"/>
    <property type="match status" value="1"/>
</dbReference>
<keyword evidence="4" id="KW-0285">Flavoprotein</keyword>
<keyword evidence="3" id="KW-0216">Detoxification</keyword>
<evidence type="ECO:0000256" key="8">
    <source>
        <dbReference type="ARBA" id="ARBA00023033"/>
    </source>
</evidence>
<dbReference type="PANTHER" id="PTHR42747">
    <property type="entry name" value="NITRONATE MONOOXYGENASE-RELATED"/>
    <property type="match status" value="1"/>
</dbReference>
<dbReference type="Proteomes" id="UP000027997">
    <property type="component" value="Unassembled WGS sequence"/>
</dbReference>
<evidence type="ECO:0000256" key="10">
    <source>
        <dbReference type="ARBA" id="ARBA00049401"/>
    </source>
</evidence>
<evidence type="ECO:0000256" key="3">
    <source>
        <dbReference type="ARBA" id="ARBA00022575"/>
    </source>
</evidence>
<gene>
    <name evidence="12" type="ORF">GV64_10270</name>
</gene>
<dbReference type="GO" id="GO:0051213">
    <property type="term" value="F:dioxygenase activity"/>
    <property type="evidence" value="ECO:0007669"/>
    <property type="project" value="UniProtKB-KW"/>
</dbReference>
<dbReference type="InterPro" id="IPR013785">
    <property type="entry name" value="Aldolase_TIM"/>
</dbReference>
<keyword evidence="8" id="KW-0503">Monooxygenase</keyword>
<evidence type="ECO:0000256" key="7">
    <source>
        <dbReference type="ARBA" id="ARBA00023002"/>
    </source>
</evidence>
<protein>
    <recommendedName>
        <fullName evidence="11">Nitronate monooxygenase</fullName>
    </recommendedName>
    <alternativeName>
        <fullName evidence="9">Propionate 3-nitronate monooxygenase</fullName>
    </alternativeName>
</protein>
<evidence type="ECO:0000313" key="12">
    <source>
        <dbReference type="EMBL" id="KEI71079.1"/>
    </source>
</evidence>
<evidence type="ECO:0000256" key="2">
    <source>
        <dbReference type="ARBA" id="ARBA00009881"/>
    </source>
</evidence>
<dbReference type="SUPFAM" id="SSF51412">
    <property type="entry name" value="Inosine monophosphate dehydrogenase (IMPDH)"/>
    <property type="match status" value="1"/>
</dbReference>
<evidence type="ECO:0000256" key="4">
    <source>
        <dbReference type="ARBA" id="ARBA00022630"/>
    </source>
</evidence>